<sequence>SYERPASQEAITAARAFLTECAHALIPDKDADGLCSGLILHLTFLNLGLVPPLLSVHIVAKGSNVHAVSKRTAIAHHGPCYTILADQGICARPPITDDATMRTLIVDHHLSDVFPEGAQVLSAARYEPVATSSTLAHILCRPLVLAAYGSAEISEQLEYLCVMGTMDDRGTTFRWEPPLHDMRDCIK</sequence>
<dbReference type="Proteomes" id="UP000076871">
    <property type="component" value="Unassembled WGS sequence"/>
</dbReference>
<evidence type="ECO:0000313" key="1">
    <source>
        <dbReference type="EMBL" id="KZT00913.1"/>
    </source>
</evidence>
<dbReference type="Gene3D" id="3.90.1640.30">
    <property type="match status" value="1"/>
</dbReference>
<gene>
    <name evidence="1" type="ORF">LAESUDRAFT_523403</name>
</gene>
<proteinExistence type="predicted"/>
<dbReference type="RefSeq" id="XP_040758653.1">
    <property type="nucleotide sequence ID" value="XM_040902801.1"/>
</dbReference>
<evidence type="ECO:0008006" key="3">
    <source>
        <dbReference type="Google" id="ProtNLM"/>
    </source>
</evidence>
<dbReference type="PANTHER" id="PTHR30255:SF2">
    <property type="entry name" value="SINGLE-STRANDED-DNA-SPECIFIC EXONUCLEASE RECJ"/>
    <property type="match status" value="1"/>
</dbReference>
<dbReference type="InParanoid" id="A0A165BEZ3"/>
<dbReference type="OrthoDB" id="284473at2759"/>
<dbReference type="InterPro" id="IPR051673">
    <property type="entry name" value="SSDNA_exonuclease_RecJ"/>
</dbReference>
<dbReference type="InterPro" id="IPR038763">
    <property type="entry name" value="DHH_sf"/>
</dbReference>
<dbReference type="AlphaFoldDB" id="A0A165BEZ3"/>
<dbReference type="EMBL" id="KV427674">
    <property type="protein sequence ID" value="KZT00913.1"/>
    <property type="molecule type" value="Genomic_DNA"/>
</dbReference>
<dbReference type="SUPFAM" id="SSF64182">
    <property type="entry name" value="DHH phosphoesterases"/>
    <property type="match status" value="1"/>
</dbReference>
<protein>
    <recommendedName>
        <fullName evidence="3">DHH phosphoesterase</fullName>
    </recommendedName>
</protein>
<organism evidence="1 2">
    <name type="scientific">Laetiporus sulphureus 93-53</name>
    <dbReference type="NCBI Taxonomy" id="1314785"/>
    <lineage>
        <taxon>Eukaryota</taxon>
        <taxon>Fungi</taxon>
        <taxon>Dikarya</taxon>
        <taxon>Basidiomycota</taxon>
        <taxon>Agaricomycotina</taxon>
        <taxon>Agaricomycetes</taxon>
        <taxon>Polyporales</taxon>
        <taxon>Laetiporus</taxon>
    </lineage>
</organism>
<accession>A0A165BEZ3</accession>
<dbReference type="GeneID" id="63819832"/>
<dbReference type="STRING" id="1314785.A0A165BEZ3"/>
<evidence type="ECO:0000313" key="2">
    <source>
        <dbReference type="Proteomes" id="UP000076871"/>
    </source>
</evidence>
<dbReference type="PANTHER" id="PTHR30255">
    <property type="entry name" value="SINGLE-STRANDED-DNA-SPECIFIC EXONUCLEASE RECJ"/>
    <property type="match status" value="1"/>
</dbReference>
<feature type="non-terminal residue" evidence="1">
    <location>
        <position position="1"/>
    </location>
</feature>
<reference evidence="1 2" key="1">
    <citation type="journal article" date="2016" name="Mol. Biol. Evol.">
        <title>Comparative Genomics of Early-Diverging Mushroom-Forming Fungi Provides Insights into the Origins of Lignocellulose Decay Capabilities.</title>
        <authorList>
            <person name="Nagy L.G."/>
            <person name="Riley R."/>
            <person name="Tritt A."/>
            <person name="Adam C."/>
            <person name="Daum C."/>
            <person name="Floudas D."/>
            <person name="Sun H."/>
            <person name="Yadav J.S."/>
            <person name="Pangilinan J."/>
            <person name="Larsson K.H."/>
            <person name="Matsuura K."/>
            <person name="Barry K."/>
            <person name="Labutti K."/>
            <person name="Kuo R."/>
            <person name="Ohm R.A."/>
            <person name="Bhattacharya S.S."/>
            <person name="Shirouzu T."/>
            <person name="Yoshinaga Y."/>
            <person name="Martin F.M."/>
            <person name="Grigoriev I.V."/>
            <person name="Hibbett D.S."/>
        </authorList>
    </citation>
    <scope>NUCLEOTIDE SEQUENCE [LARGE SCALE GENOMIC DNA]</scope>
    <source>
        <strain evidence="1 2">93-53</strain>
    </source>
</reference>
<name>A0A165BEZ3_9APHY</name>
<keyword evidence="2" id="KW-1185">Reference proteome</keyword>